<dbReference type="AlphaFoldDB" id="A0A9P9WE60"/>
<feature type="region of interest" description="Disordered" evidence="1">
    <location>
        <begin position="279"/>
        <end position="322"/>
    </location>
</feature>
<reference evidence="2" key="1">
    <citation type="submission" date="2021-03" db="EMBL/GenBank/DDBJ databases">
        <title>Revisited historic fungal species revealed as producer of novel bioactive compounds through whole genome sequencing and comparative genomics.</title>
        <authorList>
            <person name="Vignolle G.A."/>
            <person name="Hochenegger N."/>
            <person name="Mach R.L."/>
            <person name="Mach-Aigner A.R."/>
            <person name="Javad Rahimi M."/>
            <person name="Salim K.A."/>
            <person name="Chan C.M."/>
            <person name="Lim L.B.L."/>
            <person name="Cai F."/>
            <person name="Druzhinina I.S."/>
            <person name="U'Ren J.M."/>
            <person name="Derntl C."/>
        </authorList>
    </citation>
    <scope>NUCLEOTIDE SEQUENCE</scope>
    <source>
        <strain evidence="2">TUCIM 5799</strain>
    </source>
</reference>
<gene>
    <name evidence="2" type="ORF">JX265_010334</name>
</gene>
<feature type="compositionally biased region" description="Polar residues" evidence="1">
    <location>
        <begin position="57"/>
        <end position="76"/>
    </location>
</feature>
<keyword evidence="3" id="KW-1185">Reference proteome</keyword>
<comment type="caution">
    <text evidence="2">The sequence shown here is derived from an EMBL/GenBank/DDBJ whole genome shotgun (WGS) entry which is preliminary data.</text>
</comment>
<sequence>MRYMARAWLCHAPTAVSASLSHVPPSRRCLAFVARPTLLAPSSPSARSGWASLLHTTRPTSTAHRNPDTVSPSPQASKIAATKTGTAPGSESEPESGSKKTSTNGSRQPFFWQEWLAAHNPGEHGRKEIKKIKRQFVFFRRRSALDLLRLDIMRQSLGGRRATAIRCAVGAEEGWNFGWHFHPDEIASEVIHGFSQACDYVRLTDDEFAALDKKYRTPWEQKVVAAASLKGEGVEKVSQAKRRRLRTRRHVRRAKMDVFRAVYGPRWLAKYDAYCAEQQRDTNPGDTSPSPPPVTGRGPVKVGRVCQSERSGPTASDETREA</sequence>
<evidence type="ECO:0000256" key="1">
    <source>
        <dbReference type="SAM" id="MobiDB-lite"/>
    </source>
</evidence>
<organism evidence="2 3">
    <name type="scientific">Neoarthrinium moseri</name>
    <dbReference type="NCBI Taxonomy" id="1658444"/>
    <lineage>
        <taxon>Eukaryota</taxon>
        <taxon>Fungi</taxon>
        <taxon>Dikarya</taxon>
        <taxon>Ascomycota</taxon>
        <taxon>Pezizomycotina</taxon>
        <taxon>Sordariomycetes</taxon>
        <taxon>Xylariomycetidae</taxon>
        <taxon>Amphisphaeriales</taxon>
        <taxon>Apiosporaceae</taxon>
        <taxon>Neoarthrinium</taxon>
    </lineage>
</organism>
<accession>A0A9P9WE60</accession>
<protein>
    <submittedName>
        <fullName evidence="2">Uncharacterized protein</fullName>
    </submittedName>
</protein>
<evidence type="ECO:0000313" key="3">
    <source>
        <dbReference type="Proteomes" id="UP000829685"/>
    </source>
</evidence>
<evidence type="ECO:0000313" key="2">
    <source>
        <dbReference type="EMBL" id="KAI1859331.1"/>
    </source>
</evidence>
<name>A0A9P9WE60_9PEZI</name>
<dbReference type="Proteomes" id="UP000829685">
    <property type="component" value="Unassembled WGS sequence"/>
</dbReference>
<proteinExistence type="predicted"/>
<feature type="region of interest" description="Disordered" evidence="1">
    <location>
        <begin position="57"/>
        <end position="106"/>
    </location>
</feature>
<dbReference type="EMBL" id="JAFIMR010000034">
    <property type="protein sequence ID" value="KAI1859331.1"/>
    <property type="molecule type" value="Genomic_DNA"/>
</dbReference>